<dbReference type="InterPro" id="IPR019888">
    <property type="entry name" value="Tscrpt_reg_AsnC-like"/>
</dbReference>
<dbReference type="PANTHER" id="PTHR30154">
    <property type="entry name" value="LEUCINE-RESPONSIVE REGULATORY PROTEIN"/>
    <property type="match status" value="1"/>
</dbReference>
<reference evidence="2" key="1">
    <citation type="journal article" date="2014" name="Front. Microbiol.">
        <title>High frequency of phylogenetically diverse reductive dehalogenase-homologous genes in deep subseafloor sedimentary metagenomes.</title>
        <authorList>
            <person name="Kawai M."/>
            <person name="Futagami T."/>
            <person name="Toyoda A."/>
            <person name="Takaki Y."/>
            <person name="Nishi S."/>
            <person name="Hori S."/>
            <person name="Arai W."/>
            <person name="Tsubouchi T."/>
            <person name="Morono Y."/>
            <person name="Uchiyama I."/>
            <person name="Ito T."/>
            <person name="Fujiyama A."/>
            <person name="Inagaki F."/>
            <person name="Takami H."/>
        </authorList>
    </citation>
    <scope>NUCLEOTIDE SEQUENCE</scope>
    <source>
        <strain evidence="2">Expedition CK06-06</strain>
    </source>
</reference>
<proteinExistence type="predicted"/>
<dbReference type="GO" id="GO:0005829">
    <property type="term" value="C:cytosol"/>
    <property type="evidence" value="ECO:0007669"/>
    <property type="project" value="TreeGrafter"/>
</dbReference>
<sequence>KENARLGTDQIAERLGLEEDEVRQVIQQCEKDRTIFGYRALVNPALEPRQRVRAVIQVSVQSERDVGFDHIASKISKFPEVTDVILVSGTYDLILMVVGDDLHEVAEFVATKLAPMEGIRQHSTHFMLKRYKEAGFRLEDGEEYERLSVTP</sequence>
<dbReference type="GO" id="GO:0043565">
    <property type="term" value="F:sequence-specific DNA binding"/>
    <property type="evidence" value="ECO:0007669"/>
    <property type="project" value="TreeGrafter"/>
</dbReference>
<dbReference type="InterPro" id="IPR011008">
    <property type="entry name" value="Dimeric_a/b-barrel"/>
</dbReference>
<dbReference type="AlphaFoldDB" id="X1JZ29"/>
<name>X1JZ29_9ZZZZ</name>
<accession>X1JZ29</accession>
<protein>
    <recommendedName>
        <fullName evidence="1">Transcription regulator AsnC/Lrp ligand binding domain-containing protein</fullName>
    </recommendedName>
</protein>
<dbReference type="InterPro" id="IPR036388">
    <property type="entry name" value="WH-like_DNA-bd_sf"/>
</dbReference>
<evidence type="ECO:0000313" key="2">
    <source>
        <dbReference type="EMBL" id="GAH86660.1"/>
    </source>
</evidence>
<organism evidence="2">
    <name type="scientific">marine sediment metagenome</name>
    <dbReference type="NCBI Taxonomy" id="412755"/>
    <lineage>
        <taxon>unclassified sequences</taxon>
        <taxon>metagenomes</taxon>
        <taxon>ecological metagenomes</taxon>
    </lineage>
</organism>
<feature type="non-terminal residue" evidence="2">
    <location>
        <position position="1"/>
    </location>
</feature>
<dbReference type="Gene3D" id="1.10.10.10">
    <property type="entry name" value="Winged helix-like DNA-binding domain superfamily/Winged helix DNA-binding domain"/>
    <property type="match status" value="1"/>
</dbReference>
<dbReference type="SMART" id="SM00344">
    <property type="entry name" value="HTH_ASNC"/>
    <property type="match status" value="1"/>
</dbReference>
<evidence type="ECO:0000259" key="1">
    <source>
        <dbReference type="Pfam" id="PF01037"/>
    </source>
</evidence>
<dbReference type="Pfam" id="PF01037">
    <property type="entry name" value="AsnC_trans_reg"/>
    <property type="match status" value="1"/>
</dbReference>
<gene>
    <name evidence="2" type="ORF">S03H2_59998</name>
</gene>
<dbReference type="PANTHER" id="PTHR30154:SF34">
    <property type="entry name" value="TRANSCRIPTIONAL REGULATOR AZLB"/>
    <property type="match status" value="1"/>
</dbReference>
<feature type="domain" description="Transcription regulator AsnC/Lrp ligand binding" evidence="1">
    <location>
        <begin position="56"/>
        <end position="129"/>
    </location>
</feature>
<dbReference type="InterPro" id="IPR019887">
    <property type="entry name" value="Tscrpt_reg_AsnC/Lrp_C"/>
</dbReference>
<dbReference type="Gene3D" id="3.30.70.920">
    <property type="match status" value="1"/>
</dbReference>
<comment type="caution">
    <text evidence="2">The sequence shown here is derived from an EMBL/GenBank/DDBJ whole genome shotgun (WGS) entry which is preliminary data.</text>
</comment>
<dbReference type="GO" id="GO:0043200">
    <property type="term" value="P:response to amino acid"/>
    <property type="evidence" value="ECO:0007669"/>
    <property type="project" value="TreeGrafter"/>
</dbReference>
<dbReference type="SUPFAM" id="SSF54909">
    <property type="entry name" value="Dimeric alpha+beta barrel"/>
    <property type="match status" value="1"/>
</dbReference>
<dbReference type="EMBL" id="BARU01038626">
    <property type="protein sequence ID" value="GAH86660.1"/>
    <property type="molecule type" value="Genomic_DNA"/>
</dbReference>